<evidence type="ECO:0000259" key="2">
    <source>
        <dbReference type="PROSITE" id="PS50110"/>
    </source>
</evidence>
<dbReference type="SMART" id="SM00448">
    <property type="entry name" value="REC"/>
    <property type="match status" value="1"/>
</dbReference>
<dbReference type="KEGG" id="pbh:AAW51_0409"/>
<dbReference type="GO" id="GO:0000160">
    <property type="term" value="P:phosphorelay signal transduction system"/>
    <property type="evidence" value="ECO:0007669"/>
    <property type="project" value="InterPro"/>
</dbReference>
<gene>
    <name evidence="4" type="ORF">AAW51_0409</name>
</gene>
<dbReference type="PANTHER" id="PTHR33121">
    <property type="entry name" value="CYCLIC DI-GMP PHOSPHODIESTERASE PDEF"/>
    <property type="match status" value="1"/>
</dbReference>
<dbReference type="EMBL" id="CP011371">
    <property type="protein sequence ID" value="AKJ27100.1"/>
    <property type="molecule type" value="Genomic_DNA"/>
</dbReference>
<dbReference type="Gene3D" id="3.40.50.2300">
    <property type="match status" value="1"/>
</dbReference>
<dbReference type="SUPFAM" id="SSF141868">
    <property type="entry name" value="EAL domain-like"/>
    <property type="match status" value="1"/>
</dbReference>
<feature type="domain" description="Response regulatory" evidence="2">
    <location>
        <begin position="14"/>
        <end position="138"/>
    </location>
</feature>
<evidence type="ECO:0000256" key="1">
    <source>
        <dbReference type="PROSITE-ProRule" id="PRU00169"/>
    </source>
</evidence>
<keyword evidence="5" id="KW-1185">Reference proteome</keyword>
<dbReference type="PATRIC" id="fig|413882.6.peg.430"/>
<dbReference type="Gene3D" id="3.20.20.450">
    <property type="entry name" value="EAL domain"/>
    <property type="match status" value="1"/>
</dbReference>
<name>A0A0G3BKN0_9BURK</name>
<dbReference type="InterPro" id="IPR001633">
    <property type="entry name" value="EAL_dom"/>
</dbReference>
<dbReference type="GO" id="GO:0071111">
    <property type="term" value="F:cyclic-guanylate-specific phosphodiesterase activity"/>
    <property type="evidence" value="ECO:0007669"/>
    <property type="project" value="InterPro"/>
</dbReference>
<feature type="domain" description="EAL" evidence="3">
    <location>
        <begin position="149"/>
        <end position="400"/>
    </location>
</feature>
<dbReference type="InterPro" id="IPR035919">
    <property type="entry name" value="EAL_sf"/>
</dbReference>
<dbReference type="Proteomes" id="UP000035352">
    <property type="component" value="Chromosome"/>
</dbReference>
<dbReference type="AlphaFoldDB" id="A0A0G3BKN0"/>
<dbReference type="SMART" id="SM00052">
    <property type="entry name" value="EAL"/>
    <property type="match status" value="1"/>
</dbReference>
<dbReference type="Pfam" id="PF00072">
    <property type="entry name" value="Response_reg"/>
    <property type="match status" value="1"/>
</dbReference>
<dbReference type="SUPFAM" id="SSF52172">
    <property type="entry name" value="CheY-like"/>
    <property type="match status" value="1"/>
</dbReference>
<evidence type="ECO:0000313" key="5">
    <source>
        <dbReference type="Proteomes" id="UP000035352"/>
    </source>
</evidence>
<reference evidence="4 5" key="1">
    <citation type="submission" date="2015-05" db="EMBL/GenBank/DDBJ databases">
        <authorList>
            <person name="Tang B."/>
            <person name="Yu Y."/>
        </authorList>
    </citation>
    <scope>NUCLEOTIDE SEQUENCE [LARGE SCALE GENOMIC DNA]</scope>
    <source>
        <strain evidence="4 5">DSM 7029</strain>
    </source>
</reference>
<feature type="modified residue" description="4-aspartylphosphate" evidence="1">
    <location>
        <position position="67"/>
    </location>
</feature>
<evidence type="ECO:0000313" key="4">
    <source>
        <dbReference type="EMBL" id="AKJ27100.1"/>
    </source>
</evidence>
<dbReference type="PANTHER" id="PTHR33121:SF79">
    <property type="entry name" value="CYCLIC DI-GMP PHOSPHODIESTERASE PDED-RELATED"/>
    <property type="match status" value="1"/>
</dbReference>
<proteinExistence type="predicted"/>
<dbReference type="InterPro" id="IPR001789">
    <property type="entry name" value="Sig_transdc_resp-reg_receiver"/>
</dbReference>
<evidence type="ECO:0000259" key="3">
    <source>
        <dbReference type="PROSITE" id="PS50883"/>
    </source>
</evidence>
<dbReference type="OrthoDB" id="9813903at2"/>
<dbReference type="STRING" id="413882.AAW51_0409"/>
<dbReference type="CDD" id="cd01948">
    <property type="entry name" value="EAL"/>
    <property type="match status" value="1"/>
</dbReference>
<dbReference type="Pfam" id="PF00563">
    <property type="entry name" value="EAL"/>
    <property type="match status" value="1"/>
</dbReference>
<accession>A0A0G3BKN0</accession>
<sequence length="415" mass="45792">MIARVGPDAMAQLVALVVEDSAVQRSHLVSLVRDLRIGTVLDAADGLEALRLLEQQPQRRIFLLITDVDMPGMDGIELIGRLAEGSQVDNLIVTSARDPRLLETVESMGMGDERLRLLGTMPKPVTAAALTRLLDHAQSNSGAPGRPRFQPRPDEISRALTADEFIPFFQPKVSVSTGLTQGVEALARWQHPRHGLLGPQAFIPHMQGTPLMARFTLSIIEQALRHLMVWTQAQPSLSLSLNLSADDLADPGFIGQLTELVTRYGASPASIIWEVTETMIMNSRSMANLARLGLKGFGLSMDDYGIGYSSMQTLARSPFTEVKIDRMFVNGACDRRNRRAILTSSLDMGRRLEITTVAEGVETMEDWQLLSDLGCEVAQGYLIARPMPAAELLTWIPEHRARLRALARSSRPRRE</sequence>
<dbReference type="PROSITE" id="PS50110">
    <property type="entry name" value="RESPONSE_REGULATORY"/>
    <property type="match status" value="1"/>
</dbReference>
<keyword evidence="1" id="KW-0597">Phosphoprotein</keyword>
<protein>
    <submittedName>
        <fullName evidence="4">Two-component response regulator</fullName>
    </submittedName>
</protein>
<dbReference type="InterPro" id="IPR050706">
    <property type="entry name" value="Cyclic-di-GMP_PDE-like"/>
</dbReference>
<dbReference type="InterPro" id="IPR011006">
    <property type="entry name" value="CheY-like_superfamily"/>
</dbReference>
<organism evidence="4 5">
    <name type="scientific">Caldimonas brevitalea</name>
    <dbReference type="NCBI Taxonomy" id="413882"/>
    <lineage>
        <taxon>Bacteria</taxon>
        <taxon>Pseudomonadati</taxon>
        <taxon>Pseudomonadota</taxon>
        <taxon>Betaproteobacteria</taxon>
        <taxon>Burkholderiales</taxon>
        <taxon>Sphaerotilaceae</taxon>
        <taxon>Caldimonas</taxon>
    </lineage>
</organism>
<dbReference type="PROSITE" id="PS50883">
    <property type="entry name" value="EAL"/>
    <property type="match status" value="1"/>
</dbReference>